<dbReference type="Proteomes" id="UP001054945">
    <property type="component" value="Unassembled WGS sequence"/>
</dbReference>
<reference evidence="2 3" key="1">
    <citation type="submission" date="2021-06" db="EMBL/GenBank/DDBJ databases">
        <title>Caerostris extrusa draft genome.</title>
        <authorList>
            <person name="Kono N."/>
            <person name="Arakawa K."/>
        </authorList>
    </citation>
    <scope>NUCLEOTIDE SEQUENCE [LARGE SCALE GENOMIC DNA]</scope>
</reference>
<feature type="compositionally biased region" description="Basic and acidic residues" evidence="1">
    <location>
        <begin position="25"/>
        <end position="42"/>
    </location>
</feature>
<feature type="region of interest" description="Disordered" evidence="1">
    <location>
        <begin position="20"/>
        <end position="65"/>
    </location>
</feature>
<dbReference type="EMBL" id="BPLR01006602">
    <property type="protein sequence ID" value="GIY11073.1"/>
    <property type="molecule type" value="Genomic_DNA"/>
</dbReference>
<name>A0AAV4QTU8_CAEEX</name>
<gene>
    <name evidence="2" type="ORF">CEXT_124821</name>
</gene>
<comment type="caution">
    <text evidence="2">The sequence shown here is derived from an EMBL/GenBank/DDBJ whole genome shotgun (WGS) entry which is preliminary data.</text>
</comment>
<sequence length="65" mass="7348">MELRSSHSICTIVSSSRNLSSIKPEVSRENAMRDKRSHQPEKRLKHNPCGLRPFGPTRLHGARVA</sequence>
<evidence type="ECO:0008006" key="4">
    <source>
        <dbReference type="Google" id="ProtNLM"/>
    </source>
</evidence>
<evidence type="ECO:0000313" key="3">
    <source>
        <dbReference type="Proteomes" id="UP001054945"/>
    </source>
</evidence>
<proteinExistence type="predicted"/>
<dbReference type="AlphaFoldDB" id="A0AAV4QTU8"/>
<accession>A0AAV4QTU8</accession>
<evidence type="ECO:0000313" key="2">
    <source>
        <dbReference type="EMBL" id="GIY11073.1"/>
    </source>
</evidence>
<evidence type="ECO:0000256" key="1">
    <source>
        <dbReference type="SAM" id="MobiDB-lite"/>
    </source>
</evidence>
<protein>
    <recommendedName>
        <fullName evidence="4">Ycf15</fullName>
    </recommendedName>
</protein>
<keyword evidence="3" id="KW-1185">Reference proteome</keyword>
<organism evidence="2 3">
    <name type="scientific">Caerostris extrusa</name>
    <name type="common">Bark spider</name>
    <name type="synonym">Caerostris bankana</name>
    <dbReference type="NCBI Taxonomy" id="172846"/>
    <lineage>
        <taxon>Eukaryota</taxon>
        <taxon>Metazoa</taxon>
        <taxon>Ecdysozoa</taxon>
        <taxon>Arthropoda</taxon>
        <taxon>Chelicerata</taxon>
        <taxon>Arachnida</taxon>
        <taxon>Araneae</taxon>
        <taxon>Araneomorphae</taxon>
        <taxon>Entelegynae</taxon>
        <taxon>Araneoidea</taxon>
        <taxon>Araneidae</taxon>
        <taxon>Caerostris</taxon>
    </lineage>
</organism>